<dbReference type="OrthoDB" id="4722at2157"/>
<dbReference type="InterPro" id="IPR036518">
    <property type="entry name" value="CobE/GbiG_C_sf"/>
</dbReference>
<dbReference type="PANTHER" id="PTHR37477">
    <property type="entry name" value="COBALT-PRECORRIN-5A HYDROLASE"/>
    <property type="match status" value="1"/>
</dbReference>
<dbReference type="InterPro" id="IPR002750">
    <property type="entry name" value="CobE/GbiG_C"/>
</dbReference>
<dbReference type="Pfam" id="PF11760">
    <property type="entry name" value="CbiG_N"/>
    <property type="match status" value="1"/>
</dbReference>
<proteinExistence type="predicted"/>
<dbReference type="GO" id="GO:0009236">
    <property type="term" value="P:cobalamin biosynthetic process"/>
    <property type="evidence" value="ECO:0007669"/>
    <property type="project" value="InterPro"/>
</dbReference>
<dbReference type="Pfam" id="PF01890">
    <property type="entry name" value="CbiG_C"/>
    <property type="match status" value="1"/>
</dbReference>
<feature type="domain" description="CobE/GbiG C-terminal" evidence="1">
    <location>
        <begin position="193"/>
        <end position="303"/>
    </location>
</feature>
<gene>
    <name evidence="3" type="ORF">DFR85_08560</name>
</gene>
<evidence type="ECO:0000313" key="4">
    <source>
        <dbReference type="Proteomes" id="UP000248044"/>
    </source>
</evidence>
<reference evidence="3 4" key="1">
    <citation type="submission" date="2018-05" db="EMBL/GenBank/DDBJ databases">
        <title>Complete Genome Sequences of Extremely Thermoacidophilic, Metal-Mobilizing Type-Strain Members of the Archaeal Family Sulfolobaceae: Acidianus brierleyi DSM-1651T, Acidianus sulfidivorans DSM-18786T, Metallosphaera hakonensis DSM-7519T, and Metallosphaera prunae DSM-10039T.</title>
        <authorList>
            <person name="Counts J.A."/>
            <person name="Kelly R.M."/>
        </authorList>
    </citation>
    <scope>NUCLEOTIDE SEQUENCE [LARGE SCALE GENOMIC DNA]</scope>
    <source>
        <strain evidence="3 4">DSM 1651</strain>
    </source>
</reference>
<dbReference type="InterPro" id="IPR052553">
    <property type="entry name" value="CbiG_hydrolase"/>
</dbReference>
<dbReference type="InterPro" id="IPR038029">
    <property type="entry name" value="GbiG_N_sf"/>
</dbReference>
<keyword evidence="4" id="KW-1185">Reference proteome</keyword>
<dbReference type="AlphaFoldDB" id="A0A2U9IF12"/>
<dbReference type="Gene3D" id="3.30.420.180">
    <property type="entry name" value="CobE/GbiG C-terminal domain"/>
    <property type="match status" value="1"/>
</dbReference>
<dbReference type="EMBL" id="CP029289">
    <property type="protein sequence ID" value="AWR94637.1"/>
    <property type="molecule type" value="Genomic_DNA"/>
</dbReference>
<dbReference type="InterPro" id="IPR021744">
    <property type="entry name" value="CbiG_N"/>
</dbReference>
<protein>
    <submittedName>
        <fullName evidence="3">Cobalamin biosynthesis protein CbiG</fullName>
    </submittedName>
</protein>
<dbReference type="GeneID" id="36832202"/>
<dbReference type="Proteomes" id="UP000248044">
    <property type="component" value="Chromosome"/>
</dbReference>
<dbReference type="RefSeq" id="WP_110270518.1">
    <property type="nucleotide sequence ID" value="NZ_CP029289.2"/>
</dbReference>
<dbReference type="PANTHER" id="PTHR37477:SF1">
    <property type="entry name" value="COBALT-PRECORRIN-5A HYDROLASE"/>
    <property type="match status" value="1"/>
</dbReference>
<evidence type="ECO:0000313" key="3">
    <source>
        <dbReference type="EMBL" id="AWR94637.1"/>
    </source>
</evidence>
<dbReference type="Gene3D" id="3.40.50.11220">
    <property type="match status" value="1"/>
</dbReference>
<sequence length="307" mass="34475">MYVSKVKIIANKQNNIAKELSKDLEELGYFIVDKNPDAIIYFYPIGITIRKIAKNLKNKEKDPVIISITDDGGYVIPLIKEHWGGSFLGGIIADLLGSQLVLTSRTAQLGLYSVEEFAWVNGLDIVNKNRLLEMEKKLIEERKLNVFSEAVKLCKLEGYNVIDDCKDADIVVGLDCKDSGKLVMRPYSIAMAIGYTSSAPKESIYYSIKSTLKSIYISETRLDFILVPEIKKEDQKIKEIAKSLGSTIIYVPIEELRNKTQSTPSQVARKYFNIEGVCEPSLEFLGSKIILKRTKRAYGVVTCLGIK</sequence>
<dbReference type="SUPFAM" id="SSF159664">
    <property type="entry name" value="CobE/GbiG C-terminal domain-like"/>
    <property type="match status" value="1"/>
</dbReference>
<evidence type="ECO:0000259" key="1">
    <source>
        <dbReference type="Pfam" id="PF01890"/>
    </source>
</evidence>
<evidence type="ECO:0000259" key="2">
    <source>
        <dbReference type="Pfam" id="PF11760"/>
    </source>
</evidence>
<dbReference type="SUPFAM" id="SSF159672">
    <property type="entry name" value="CbiG N-terminal domain-like"/>
    <property type="match status" value="1"/>
</dbReference>
<feature type="domain" description="Cobalamin synthesis G N-terminal" evidence="2">
    <location>
        <begin position="36"/>
        <end position="106"/>
    </location>
</feature>
<accession>A0A2U9IF12</accession>
<name>A0A2U9IF12_9CREN</name>
<dbReference type="KEGG" id="abri:DFR85_08560"/>
<organism evidence="3 4">
    <name type="scientific">Acidianus brierleyi</name>
    <dbReference type="NCBI Taxonomy" id="41673"/>
    <lineage>
        <taxon>Archaea</taxon>
        <taxon>Thermoproteota</taxon>
        <taxon>Thermoprotei</taxon>
        <taxon>Sulfolobales</taxon>
        <taxon>Sulfolobaceae</taxon>
        <taxon>Acidianus</taxon>
    </lineage>
</organism>